<dbReference type="AlphaFoldDB" id="A0A382DZ15"/>
<evidence type="ECO:0000313" key="1">
    <source>
        <dbReference type="EMBL" id="SVB43465.1"/>
    </source>
</evidence>
<reference evidence="1" key="1">
    <citation type="submission" date="2018-05" db="EMBL/GenBank/DDBJ databases">
        <authorList>
            <person name="Lanie J.A."/>
            <person name="Ng W.-L."/>
            <person name="Kazmierczak K.M."/>
            <person name="Andrzejewski T.M."/>
            <person name="Davidsen T.M."/>
            <person name="Wayne K.J."/>
            <person name="Tettelin H."/>
            <person name="Glass J.I."/>
            <person name="Rusch D."/>
            <person name="Podicherti R."/>
            <person name="Tsui H.-C.T."/>
            <person name="Winkler M.E."/>
        </authorList>
    </citation>
    <scope>NUCLEOTIDE SEQUENCE</scope>
</reference>
<dbReference type="EMBL" id="UINC01041756">
    <property type="protein sequence ID" value="SVB43465.1"/>
    <property type="molecule type" value="Genomic_DNA"/>
</dbReference>
<sequence>MFSKDEFNLRNCDSNLDVTASPAASSDGLLNLDPVERRLRELDSWLVLTDRFLAVFSATLLELITTEWVSFLYRGFVVGYTSTL</sequence>
<protein>
    <submittedName>
        <fullName evidence="1">Uncharacterized protein</fullName>
    </submittedName>
</protein>
<feature type="non-terminal residue" evidence="1">
    <location>
        <position position="84"/>
    </location>
</feature>
<accession>A0A382DZ15</accession>
<organism evidence="1">
    <name type="scientific">marine metagenome</name>
    <dbReference type="NCBI Taxonomy" id="408172"/>
    <lineage>
        <taxon>unclassified sequences</taxon>
        <taxon>metagenomes</taxon>
        <taxon>ecological metagenomes</taxon>
    </lineage>
</organism>
<name>A0A382DZ15_9ZZZZ</name>
<proteinExistence type="predicted"/>
<gene>
    <name evidence="1" type="ORF">METZ01_LOCUS196319</name>
</gene>